<dbReference type="RefSeq" id="WP_098344107.1">
    <property type="nucleotide sequence ID" value="NZ_NTRR01000087.1"/>
</dbReference>
<sequence length="167" mass="19705">MDFYRLNLEVKLDQDKVPEQKFYKIVDKFFNKLSKFMRVKSSEEKLAFIIAERKVLIDISVVIEEKSFFKFQNNSTRLKEISKYVSKFIKYEECEKVGTLYISTKSITTDLFAYQNNIYLSTVLNEEHRQTQEIINLDGGMVSFVIDEKINEIPVDTNVVLAHMTFK</sequence>
<gene>
    <name evidence="1" type="ORF">CN307_30975</name>
</gene>
<reference evidence="1 2" key="1">
    <citation type="submission" date="2017-09" db="EMBL/GenBank/DDBJ databases">
        <title>Large-scale bioinformatics analysis of Bacillus genomes uncovers conserved roles of natural products in bacterial physiology.</title>
        <authorList>
            <consortium name="Agbiome Team Llc"/>
            <person name="Bleich R.M."/>
            <person name="Grubbs K.J."/>
            <person name="Santa Maria K.C."/>
            <person name="Allen S.E."/>
            <person name="Farag S."/>
            <person name="Shank E.A."/>
            <person name="Bowers A."/>
        </authorList>
    </citation>
    <scope>NUCLEOTIDE SEQUENCE [LARGE SCALE GENOMIC DNA]</scope>
    <source>
        <strain evidence="1 2">AFS022681</strain>
    </source>
</reference>
<dbReference type="AlphaFoldDB" id="A0A2A8ZSH2"/>
<dbReference type="EMBL" id="NTRR01000087">
    <property type="protein sequence ID" value="PFE07613.1"/>
    <property type="molecule type" value="Genomic_DNA"/>
</dbReference>
<accession>A0A2A8ZSH2</accession>
<proteinExistence type="predicted"/>
<dbReference type="Proteomes" id="UP000220032">
    <property type="component" value="Unassembled WGS sequence"/>
</dbReference>
<evidence type="ECO:0000313" key="2">
    <source>
        <dbReference type="Proteomes" id="UP000220032"/>
    </source>
</evidence>
<comment type="caution">
    <text evidence="1">The sequence shown here is derived from an EMBL/GenBank/DDBJ whole genome shotgun (WGS) entry which is preliminary data.</text>
</comment>
<organism evidence="1 2">
    <name type="scientific">Bacillus cereus</name>
    <dbReference type="NCBI Taxonomy" id="1396"/>
    <lineage>
        <taxon>Bacteria</taxon>
        <taxon>Bacillati</taxon>
        <taxon>Bacillota</taxon>
        <taxon>Bacilli</taxon>
        <taxon>Bacillales</taxon>
        <taxon>Bacillaceae</taxon>
        <taxon>Bacillus</taxon>
        <taxon>Bacillus cereus group</taxon>
    </lineage>
</organism>
<protein>
    <submittedName>
        <fullName evidence="1">Uncharacterized protein</fullName>
    </submittedName>
</protein>
<evidence type="ECO:0000313" key="1">
    <source>
        <dbReference type="EMBL" id="PFE07613.1"/>
    </source>
</evidence>
<name>A0A2A8ZSH2_BACCE</name>